<dbReference type="SUPFAM" id="SSF50475">
    <property type="entry name" value="FMN-binding split barrel"/>
    <property type="match status" value="1"/>
</dbReference>
<sequence length="162" mass="17869">MDTDGTTKVAALVDDARTCLLTTMTDDGRHVSRPMALQEVEFDGDLWFFTYDDSDKVRQVRAHPQVNVAFEGKDAWTSVSGAAEVVHDRAQAERLWSAPLEVWFPDGLDTAGLALLKVHAETAEVWESSHSRVKKLVGGVRAAVSGQPEKFPSTNETVELDR</sequence>
<dbReference type="PANTHER" id="PTHR34818:SF1">
    <property type="entry name" value="PROTEIN BLI-3"/>
    <property type="match status" value="1"/>
</dbReference>
<reference evidence="2 3" key="1">
    <citation type="submission" date="2020-07" db="EMBL/GenBank/DDBJ databases">
        <title>Sequencing the genomes of 1000 actinobacteria strains.</title>
        <authorList>
            <person name="Klenk H.-P."/>
        </authorList>
    </citation>
    <scope>NUCLEOTIDE SEQUENCE [LARGE SCALE GENOMIC DNA]</scope>
    <source>
        <strain evidence="2 3">DSM 24552</strain>
    </source>
</reference>
<dbReference type="AlphaFoldDB" id="A0A7Y9RU48"/>
<evidence type="ECO:0000259" key="1">
    <source>
        <dbReference type="Pfam" id="PF16242"/>
    </source>
</evidence>
<organism evidence="2 3">
    <name type="scientific">Nocardioides perillae</name>
    <dbReference type="NCBI Taxonomy" id="1119534"/>
    <lineage>
        <taxon>Bacteria</taxon>
        <taxon>Bacillati</taxon>
        <taxon>Actinomycetota</taxon>
        <taxon>Actinomycetes</taxon>
        <taxon>Propionibacteriales</taxon>
        <taxon>Nocardioidaceae</taxon>
        <taxon>Nocardioides</taxon>
    </lineage>
</organism>
<gene>
    <name evidence="2" type="ORF">BJ989_001670</name>
</gene>
<keyword evidence="3" id="KW-1185">Reference proteome</keyword>
<dbReference type="InterPro" id="IPR038725">
    <property type="entry name" value="YdaG_split_barrel_FMN-bd"/>
</dbReference>
<feature type="domain" description="General stress protein FMN-binding split barrel" evidence="1">
    <location>
        <begin position="6"/>
        <end position="147"/>
    </location>
</feature>
<protein>
    <submittedName>
        <fullName evidence="2">General stress protein 26</fullName>
    </submittedName>
</protein>
<dbReference type="PANTHER" id="PTHR34818">
    <property type="entry name" value="PROTEIN BLI-3"/>
    <property type="match status" value="1"/>
</dbReference>
<dbReference type="RefSeq" id="WP_179517823.1">
    <property type="nucleotide sequence ID" value="NZ_JACCAC010000001.1"/>
</dbReference>
<name>A0A7Y9RU48_9ACTN</name>
<evidence type="ECO:0000313" key="3">
    <source>
        <dbReference type="Proteomes" id="UP000544110"/>
    </source>
</evidence>
<dbReference type="InterPro" id="IPR052917">
    <property type="entry name" value="Stress-Dev_Protein"/>
</dbReference>
<dbReference type="Gene3D" id="2.30.110.10">
    <property type="entry name" value="Electron Transport, Fmn-binding Protein, Chain A"/>
    <property type="match status" value="1"/>
</dbReference>
<dbReference type="InterPro" id="IPR012349">
    <property type="entry name" value="Split_barrel_FMN-bd"/>
</dbReference>
<dbReference type="EMBL" id="JACCAC010000001">
    <property type="protein sequence ID" value="NYG55366.1"/>
    <property type="molecule type" value="Genomic_DNA"/>
</dbReference>
<proteinExistence type="predicted"/>
<comment type="caution">
    <text evidence="2">The sequence shown here is derived from an EMBL/GenBank/DDBJ whole genome shotgun (WGS) entry which is preliminary data.</text>
</comment>
<dbReference type="Proteomes" id="UP000544110">
    <property type="component" value="Unassembled WGS sequence"/>
</dbReference>
<evidence type="ECO:0000313" key="2">
    <source>
        <dbReference type="EMBL" id="NYG55366.1"/>
    </source>
</evidence>
<accession>A0A7Y9RU48</accession>
<dbReference type="Pfam" id="PF16242">
    <property type="entry name" value="Pyrid_ox_like"/>
    <property type="match status" value="1"/>
</dbReference>